<evidence type="ECO:0000313" key="1">
    <source>
        <dbReference type="EMBL" id="SEV85094.1"/>
    </source>
</evidence>
<dbReference type="AlphaFoldDB" id="A0A1I0MAW0"/>
<evidence type="ECO:0008006" key="3">
    <source>
        <dbReference type="Google" id="ProtNLM"/>
    </source>
</evidence>
<sequence>MVTLYVFNPEHDLALASNLSNFTAPHAGRRLRSDLGYLPAIWADENDYILVDHVGLARKAYGRLRARIGGGPRQFVDKNQLPHLAIDEVRPWGWDPAIRSFLLRHGVGAVPSEQDIRQIRDLSHREHAAAVLARLQCEGTVGQSVKADGLDVVVEKLNEWRRVVVKAPWSSSGRGIRFVEGTLNDYHRGWIRNVIQHQGSVMVEPYYNKVKDFGMEFSIDEQGGVHYLGLSLFHTRNGAYTGNLIATDEEKTDMLSHYIPVDLLANVKEKIMASFGPMCQKRYRGPFGVDMMIVARPDGDGFLLHPCVEINLRRTMGHVALAIPPFADGYARVMQIALTDKYRIRVRKT</sequence>
<protein>
    <recommendedName>
        <fullName evidence="3">ATP-grasp domain-containing protein</fullName>
    </recommendedName>
</protein>
<evidence type="ECO:0000313" key="2">
    <source>
        <dbReference type="Proteomes" id="UP000199373"/>
    </source>
</evidence>
<dbReference type="EMBL" id="FOIQ01000001">
    <property type="protein sequence ID" value="SEV85094.1"/>
    <property type="molecule type" value="Genomic_DNA"/>
</dbReference>
<dbReference type="RefSeq" id="WP_091914440.1">
    <property type="nucleotide sequence ID" value="NZ_FOIQ01000001.1"/>
</dbReference>
<accession>A0A1I0MAW0</accession>
<proteinExistence type="predicted"/>
<dbReference type="SUPFAM" id="SSF56059">
    <property type="entry name" value="Glutathione synthetase ATP-binding domain-like"/>
    <property type="match status" value="1"/>
</dbReference>
<name>A0A1I0MAW0_9BACT</name>
<reference evidence="1 2" key="1">
    <citation type="submission" date="2016-10" db="EMBL/GenBank/DDBJ databases">
        <authorList>
            <person name="de Groot N.N."/>
        </authorList>
    </citation>
    <scope>NUCLEOTIDE SEQUENCE [LARGE SCALE GENOMIC DNA]</scope>
    <source>
        <strain evidence="1 2">TC2-24</strain>
    </source>
</reference>
<dbReference type="Proteomes" id="UP000199373">
    <property type="component" value="Unassembled WGS sequence"/>
</dbReference>
<gene>
    <name evidence="1" type="ORF">SAMN04487850_0466</name>
</gene>
<keyword evidence="2" id="KW-1185">Reference proteome</keyword>
<organism evidence="1 2">
    <name type="scientific">Prevotella aff. ruminicola Tc2-24</name>
    <dbReference type="NCBI Taxonomy" id="81582"/>
    <lineage>
        <taxon>Bacteria</taxon>
        <taxon>Pseudomonadati</taxon>
        <taxon>Bacteroidota</taxon>
        <taxon>Bacteroidia</taxon>
        <taxon>Bacteroidales</taxon>
        <taxon>Prevotellaceae</taxon>
        <taxon>Prevotella</taxon>
    </lineage>
</organism>